<sequence>MEKQKLPNGVASIVLGIFGYLCCCFAGIGAIPAGIGFYLARKSEALYKQNPDAYDNYSQIKTGKILSLIALILSLIILVRWIYVIYTAGGIGEFQEEFMRAYEEAMEQYQ</sequence>
<dbReference type="EMBL" id="NBWU01000002">
    <property type="protein sequence ID" value="PCE64887.1"/>
    <property type="molecule type" value="Genomic_DNA"/>
</dbReference>
<keyword evidence="1" id="KW-0812">Transmembrane</keyword>
<reference evidence="2 3" key="1">
    <citation type="submission" date="2017-04" db="EMBL/GenBank/DDBJ databases">
        <title>A new member of the family Flavobacteriaceae isolated from ascidians.</title>
        <authorList>
            <person name="Chen L."/>
        </authorList>
    </citation>
    <scope>NUCLEOTIDE SEQUENCE [LARGE SCALE GENOMIC DNA]</scope>
    <source>
        <strain evidence="2 3">HQA918</strain>
    </source>
</reference>
<dbReference type="Pfam" id="PF07666">
    <property type="entry name" value="MpPF26"/>
    <property type="match status" value="1"/>
</dbReference>
<dbReference type="Proteomes" id="UP000219559">
    <property type="component" value="Unassembled WGS sequence"/>
</dbReference>
<dbReference type="NCBIfam" id="NF040945">
    <property type="entry name" value="CCC_membrane"/>
    <property type="match status" value="1"/>
</dbReference>
<dbReference type="OrthoDB" id="1099888at2"/>
<evidence type="ECO:0000313" key="3">
    <source>
        <dbReference type="Proteomes" id="UP000219559"/>
    </source>
</evidence>
<evidence type="ECO:0000256" key="1">
    <source>
        <dbReference type="SAM" id="Phobius"/>
    </source>
</evidence>
<protein>
    <recommendedName>
        <fullName evidence="4">DUF4190 domain-containing protein</fullName>
    </recommendedName>
</protein>
<comment type="caution">
    <text evidence="2">The sequence shown here is derived from an EMBL/GenBank/DDBJ whole genome shotgun (WGS) entry which is preliminary data.</text>
</comment>
<dbReference type="AlphaFoldDB" id="A0A2A4G8D2"/>
<organism evidence="2 3">
    <name type="scientific">Sediminicola luteus</name>
    <dbReference type="NCBI Taxonomy" id="319238"/>
    <lineage>
        <taxon>Bacteria</taxon>
        <taxon>Pseudomonadati</taxon>
        <taxon>Bacteroidota</taxon>
        <taxon>Flavobacteriia</taxon>
        <taxon>Flavobacteriales</taxon>
        <taxon>Flavobacteriaceae</taxon>
        <taxon>Sediminicola</taxon>
    </lineage>
</organism>
<dbReference type="RefSeq" id="WP_097440166.1">
    <property type="nucleotide sequence ID" value="NZ_KZ300476.1"/>
</dbReference>
<accession>A0A2A4G8D2</accession>
<gene>
    <name evidence="2" type="ORF">B7P33_06910</name>
</gene>
<proteinExistence type="predicted"/>
<evidence type="ECO:0008006" key="4">
    <source>
        <dbReference type="Google" id="ProtNLM"/>
    </source>
</evidence>
<feature type="transmembrane region" description="Helical" evidence="1">
    <location>
        <begin position="65"/>
        <end position="86"/>
    </location>
</feature>
<name>A0A2A4G8D2_9FLAO</name>
<evidence type="ECO:0000313" key="2">
    <source>
        <dbReference type="EMBL" id="PCE64887.1"/>
    </source>
</evidence>
<dbReference type="InterPro" id="IPR011655">
    <property type="entry name" value="MpPF26"/>
</dbReference>
<feature type="transmembrane region" description="Helical" evidence="1">
    <location>
        <begin position="12"/>
        <end position="40"/>
    </location>
</feature>
<keyword evidence="1" id="KW-1133">Transmembrane helix</keyword>
<keyword evidence="1" id="KW-0472">Membrane</keyword>
<keyword evidence="3" id="KW-1185">Reference proteome</keyword>